<keyword evidence="3" id="KW-1185">Reference proteome</keyword>
<evidence type="ECO:0008006" key="4">
    <source>
        <dbReference type="Google" id="ProtNLM"/>
    </source>
</evidence>
<proteinExistence type="predicted"/>
<accession>A0A0K1PQ76</accession>
<dbReference type="AlphaFoldDB" id="A0A0K1PQ76"/>
<keyword evidence="1" id="KW-0732">Signal</keyword>
<dbReference type="Proteomes" id="UP000064967">
    <property type="component" value="Chromosome"/>
</dbReference>
<feature type="signal peptide" evidence="1">
    <location>
        <begin position="1"/>
        <end position="22"/>
    </location>
</feature>
<dbReference type="KEGG" id="llu:AKJ09_01918"/>
<dbReference type="RefSeq" id="WP_146646733.1">
    <property type="nucleotide sequence ID" value="NZ_CP012333.1"/>
</dbReference>
<dbReference type="STRING" id="1391654.AKJ09_01918"/>
<feature type="chain" id="PRO_5005466066" description="Type IV fimbrial biogenesis protein PilY1" evidence="1">
    <location>
        <begin position="23"/>
        <end position="407"/>
    </location>
</feature>
<evidence type="ECO:0000313" key="3">
    <source>
        <dbReference type="Proteomes" id="UP000064967"/>
    </source>
</evidence>
<protein>
    <recommendedName>
        <fullName evidence="4">Type IV fimbrial biogenesis protein PilY1</fullName>
    </recommendedName>
</protein>
<dbReference type="EMBL" id="CP012333">
    <property type="protein sequence ID" value="AKU95254.1"/>
    <property type="molecule type" value="Genomic_DNA"/>
</dbReference>
<dbReference type="OrthoDB" id="5483347at2"/>
<organism evidence="2 3">
    <name type="scientific">Labilithrix luteola</name>
    <dbReference type="NCBI Taxonomy" id="1391654"/>
    <lineage>
        <taxon>Bacteria</taxon>
        <taxon>Pseudomonadati</taxon>
        <taxon>Myxococcota</taxon>
        <taxon>Polyangia</taxon>
        <taxon>Polyangiales</taxon>
        <taxon>Labilitrichaceae</taxon>
        <taxon>Labilithrix</taxon>
    </lineage>
</organism>
<dbReference type="PROSITE" id="PS51257">
    <property type="entry name" value="PROKAR_LIPOPROTEIN"/>
    <property type="match status" value="1"/>
</dbReference>
<sequence>MNRHALLGLAALTALTATGVLAACAADEQTSAGGDDAGTIVADRDAQVDAATDSGLDDAASAPCLPDTLCPGGPYDPSTPGGPLDLRTRINAIHGRSPSDVWAVGARGAIVHFDGTSWTRSDAATQKSFYAIWLRDSGEAAIASLLSVFTHGATDVDAGAGAPTPSPGGWREFDVTDAPGEAFGSTAMVSSIWAASSAEWAWLTTMEFPISPSVDPNINGLWRVRVDPTTNALQVANAFTPGVCSVSPCRQMTSIHGASADDLWAVGVTGALVHIEDAQSDAPTITPVDSQTWAGLNGVWAASKSDIWAVGGNGVIRHCAGAPDAWDVVTDVPTTDDLFAVSGTSATDVWAVGANATVLHYDGQHWSRVRVTGLAGRTPTLFAVWAPSPGHVLIGGEGVLLSYGGKP</sequence>
<name>A0A0K1PQ76_9BACT</name>
<evidence type="ECO:0000313" key="2">
    <source>
        <dbReference type="EMBL" id="AKU95254.1"/>
    </source>
</evidence>
<evidence type="ECO:0000256" key="1">
    <source>
        <dbReference type="SAM" id="SignalP"/>
    </source>
</evidence>
<gene>
    <name evidence="2" type="ORF">AKJ09_01918</name>
</gene>
<reference evidence="2 3" key="1">
    <citation type="submission" date="2015-08" db="EMBL/GenBank/DDBJ databases">
        <authorList>
            <person name="Babu N.S."/>
            <person name="Beckwith C.J."/>
            <person name="Beseler K.G."/>
            <person name="Brison A."/>
            <person name="Carone J.V."/>
            <person name="Caskin T.P."/>
            <person name="Diamond M."/>
            <person name="Durham M.E."/>
            <person name="Foxe J.M."/>
            <person name="Go M."/>
            <person name="Henderson B.A."/>
            <person name="Jones I.B."/>
            <person name="McGettigan J.A."/>
            <person name="Micheletti S.J."/>
            <person name="Nasrallah M.E."/>
            <person name="Ortiz D."/>
            <person name="Piller C.R."/>
            <person name="Privatt S.R."/>
            <person name="Schneider S.L."/>
            <person name="Sharp S."/>
            <person name="Smith T.C."/>
            <person name="Stanton J.D."/>
            <person name="Ullery H.E."/>
            <person name="Wilson R.J."/>
            <person name="Serrano M.G."/>
            <person name="Buck G."/>
            <person name="Lee V."/>
            <person name="Wang Y."/>
            <person name="Carvalho R."/>
            <person name="Voegtly L."/>
            <person name="Shi R."/>
            <person name="Duckworth R."/>
            <person name="Johnson A."/>
            <person name="Loviza R."/>
            <person name="Walstead R."/>
            <person name="Shah Z."/>
            <person name="Kiflezghi M."/>
            <person name="Wade K."/>
            <person name="Ball S.L."/>
            <person name="Bradley K.W."/>
            <person name="Asai D.J."/>
            <person name="Bowman C.A."/>
            <person name="Russell D.A."/>
            <person name="Pope W.H."/>
            <person name="Jacobs-Sera D."/>
            <person name="Hendrix R.W."/>
            <person name="Hatfull G.F."/>
        </authorList>
    </citation>
    <scope>NUCLEOTIDE SEQUENCE [LARGE SCALE GENOMIC DNA]</scope>
    <source>
        <strain evidence="2 3">DSM 27648</strain>
    </source>
</reference>